<accession>A0A136IKT3</accession>
<dbReference type="InParanoid" id="A0A136IKT3"/>
<proteinExistence type="predicted"/>
<sequence length="108" mass="11452">MTKTMHVLTSLALWAKLVSANAVPQSSETGSSFGNPTARCVAHVRKGQIVGHGTPQPSGDVCEWLSIPYAAAPVGDLRFAPPKASEAQGDLAAYDYVRTPLKKMCLVQ</sequence>
<dbReference type="OrthoDB" id="408631at2759"/>
<dbReference type="AlphaFoldDB" id="A0A136IKT3"/>
<dbReference type="Pfam" id="PF00135">
    <property type="entry name" value="COesterase"/>
    <property type="match status" value="1"/>
</dbReference>
<dbReference type="Proteomes" id="UP000070501">
    <property type="component" value="Unassembled WGS sequence"/>
</dbReference>
<evidence type="ECO:0000259" key="2">
    <source>
        <dbReference type="Pfam" id="PF00135"/>
    </source>
</evidence>
<dbReference type="SUPFAM" id="SSF53474">
    <property type="entry name" value="alpha/beta-Hydrolases"/>
    <property type="match status" value="1"/>
</dbReference>
<organism evidence="3 4">
    <name type="scientific">Microdochium bolleyi</name>
    <dbReference type="NCBI Taxonomy" id="196109"/>
    <lineage>
        <taxon>Eukaryota</taxon>
        <taxon>Fungi</taxon>
        <taxon>Dikarya</taxon>
        <taxon>Ascomycota</taxon>
        <taxon>Pezizomycotina</taxon>
        <taxon>Sordariomycetes</taxon>
        <taxon>Xylariomycetidae</taxon>
        <taxon>Xylariales</taxon>
        <taxon>Microdochiaceae</taxon>
        <taxon>Microdochium</taxon>
    </lineage>
</organism>
<keyword evidence="4" id="KW-1185">Reference proteome</keyword>
<feature type="signal peptide" evidence="1">
    <location>
        <begin position="1"/>
        <end position="20"/>
    </location>
</feature>
<protein>
    <recommendedName>
        <fullName evidence="2">Carboxylesterase type B domain-containing protein</fullName>
    </recommendedName>
</protein>
<reference evidence="4" key="1">
    <citation type="submission" date="2016-02" db="EMBL/GenBank/DDBJ databases">
        <title>Draft genome sequence of Microdochium bolleyi, a fungal endophyte of beachgrass.</title>
        <authorList>
            <consortium name="DOE Joint Genome Institute"/>
            <person name="David A.S."/>
            <person name="May G."/>
            <person name="Haridas S."/>
            <person name="Lim J."/>
            <person name="Wang M."/>
            <person name="Labutti K."/>
            <person name="Lipzen A."/>
            <person name="Barry K."/>
            <person name="Grigoriev I.V."/>
        </authorList>
    </citation>
    <scope>NUCLEOTIDE SEQUENCE [LARGE SCALE GENOMIC DNA]</scope>
    <source>
        <strain evidence="4">J235TASD1</strain>
    </source>
</reference>
<gene>
    <name evidence="3" type="ORF">Micbo1qcDRAFT_209873</name>
</gene>
<name>A0A136IKT3_9PEZI</name>
<evidence type="ECO:0000313" key="3">
    <source>
        <dbReference type="EMBL" id="KXJ85553.1"/>
    </source>
</evidence>
<feature type="chain" id="PRO_5007292757" description="Carboxylesterase type B domain-containing protein" evidence="1">
    <location>
        <begin position="21"/>
        <end position="108"/>
    </location>
</feature>
<dbReference type="Gene3D" id="3.40.50.1820">
    <property type="entry name" value="alpha/beta hydrolase"/>
    <property type="match status" value="1"/>
</dbReference>
<feature type="domain" description="Carboxylesterase type B" evidence="2">
    <location>
        <begin position="42"/>
        <end position="87"/>
    </location>
</feature>
<dbReference type="EMBL" id="KQ964279">
    <property type="protein sequence ID" value="KXJ85553.1"/>
    <property type="molecule type" value="Genomic_DNA"/>
</dbReference>
<keyword evidence="1" id="KW-0732">Signal</keyword>
<evidence type="ECO:0000256" key="1">
    <source>
        <dbReference type="SAM" id="SignalP"/>
    </source>
</evidence>
<dbReference type="InterPro" id="IPR002018">
    <property type="entry name" value="CarbesteraseB"/>
</dbReference>
<evidence type="ECO:0000313" key="4">
    <source>
        <dbReference type="Proteomes" id="UP000070501"/>
    </source>
</evidence>
<dbReference type="InterPro" id="IPR029058">
    <property type="entry name" value="AB_hydrolase_fold"/>
</dbReference>